<dbReference type="GO" id="GO:0000338">
    <property type="term" value="P:protein deneddylation"/>
    <property type="evidence" value="ECO:0007669"/>
    <property type="project" value="InterPro"/>
</dbReference>
<dbReference type="PANTHER" id="PTHR10540:SF8">
    <property type="entry name" value="COP9 SIGNALOSOME COMPLEX SUBUNIT 6"/>
    <property type="match status" value="1"/>
</dbReference>
<dbReference type="SMART" id="SM00232">
    <property type="entry name" value="JAB_MPN"/>
    <property type="match status" value="1"/>
</dbReference>
<dbReference type="PANTHER" id="PTHR10540">
    <property type="entry name" value="EUKARYOTIC TRANSLATION INITIATION FACTOR 3 SUBUNIT F-RELATED"/>
    <property type="match status" value="1"/>
</dbReference>
<dbReference type="GO" id="GO:0008180">
    <property type="term" value="C:COP9 signalosome"/>
    <property type="evidence" value="ECO:0007669"/>
    <property type="project" value="UniProtKB-UniRule"/>
</dbReference>
<feature type="domain" description="JAB1/MPN/MOV34 metalloenzyme" evidence="4">
    <location>
        <begin position="41"/>
        <end position="177"/>
    </location>
</feature>
<dbReference type="CDD" id="cd08063">
    <property type="entry name" value="MPN_CSN6"/>
    <property type="match status" value="1"/>
</dbReference>
<dbReference type="AlphaFoldDB" id="A0A8H7SBG0"/>
<sequence length="361" mass="40378">MSAMDIEEEQRSTENTGSSTTTTTTNTTVIVSSVQASSGLSISIHPLVLLNISDHYTRLKLQDPAIAEKGRIYGAILAQQSGRDIDIINSFELPMPQQDKVDLDYLAMKQEQLKQVFPHLDFMGWYSLGITPNESDLKIHEQLLQVNESAIYLQLDPAGIAGGAKEFPVKIYESAMDIIDEQARLVFVRAPYQIETNEAERVAVDHVAKPSTSSRDASLSNAMISHLTTQRNAIAMLHARIQFLQQYLQDAKEGKIPLDHDIVRQISSLCRRSPLMNSKEFDEQFAVEMDDVLLVAYLTTITKGMDTMNDLIDKFNLGHGTIQTTGSRDQPGMVPGKPNIMSPAGGRRRMLRMFDRQRQHS</sequence>
<dbReference type="Proteomes" id="UP000646827">
    <property type="component" value="Unassembled WGS sequence"/>
</dbReference>
<feature type="region of interest" description="Disordered" evidence="3">
    <location>
        <begin position="324"/>
        <end position="345"/>
    </location>
</feature>
<keyword evidence="2" id="KW-0539">Nucleus</keyword>
<dbReference type="InterPro" id="IPR033859">
    <property type="entry name" value="MPN_CSN6"/>
</dbReference>
<keyword evidence="2" id="KW-0736">Signalosome</keyword>
<keyword evidence="2" id="KW-0963">Cytoplasm</keyword>
<feature type="compositionally biased region" description="Low complexity" evidence="3">
    <location>
        <begin position="13"/>
        <end position="24"/>
    </location>
</feature>
<dbReference type="Pfam" id="PF13012">
    <property type="entry name" value="MitMem_reg"/>
    <property type="match status" value="1"/>
</dbReference>
<accession>A0A8H7SBG0</accession>
<evidence type="ECO:0000259" key="4">
    <source>
        <dbReference type="SMART" id="SM00232"/>
    </source>
</evidence>
<dbReference type="InterPro" id="IPR024969">
    <property type="entry name" value="EIF3F/CSN6-like_C"/>
</dbReference>
<comment type="caution">
    <text evidence="5">The sequence shown here is derived from an EMBL/GenBank/DDBJ whole genome shotgun (WGS) entry which is preliminary data.</text>
</comment>
<dbReference type="InterPro" id="IPR000555">
    <property type="entry name" value="JAMM/MPN+_dom"/>
</dbReference>
<comment type="function">
    <text evidence="2">Component of the COP9 signalosome complex (CSN), a complex involved in various cellular and developmental processes.</text>
</comment>
<dbReference type="OrthoDB" id="1378at2759"/>
<feature type="region of interest" description="Disordered" evidence="3">
    <location>
        <begin position="1"/>
        <end position="24"/>
    </location>
</feature>
<organism evidence="5 6">
    <name type="scientific">Circinella minor</name>
    <dbReference type="NCBI Taxonomy" id="1195481"/>
    <lineage>
        <taxon>Eukaryota</taxon>
        <taxon>Fungi</taxon>
        <taxon>Fungi incertae sedis</taxon>
        <taxon>Mucoromycota</taxon>
        <taxon>Mucoromycotina</taxon>
        <taxon>Mucoromycetes</taxon>
        <taxon>Mucorales</taxon>
        <taxon>Lichtheimiaceae</taxon>
        <taxon>Circinella</taxon>
    </lineage>
</organism>
<dbReference type="GO" id="GO:0008237">
    <property type="term" value="F:metallopeptidase activity"/>
    <property type="evidence" value="ECO:0007669"/>
    <property type="project" value="InterPro"/>
</dbReference>
<evidence type="ECO:0000256" key="1">
    <source>
        <dbReference type="ARBA" id="ARBA00010893"/>
    </source>
</evidence>
<dbReference type="EMBL" id="JAEPRB010000018">
    <property type="protein sequence ID" value="KAG2226247.1"/>
    <property type="molecule type" value="Genomic_DNA"/>
</dbReference>
<dbReference type="GO" id="GO:0005737">
    <property type="term" value="C:cytoplasm"/>
    <property type="evidence" value="ECO:0007669"/>
    <property type="project" value="UniProtKB-SubCell"/>
</dbReference>
<dbReference type="Gene3D" id="3.40.140.10">
    <property type="entry name" value="Cytidine Deaminase, domain 2"/>
    <property type="match status" value="1"/>
</dbReference>
<name>A0A8H7SBG0_9FUNG</name>
<evidence type="ECO:0000313" key="6">
    <source>
        <dbReference type="Proteomes" id="UP000646827"/>
    </source>
</evidence>
<keyword evidence="6" id="KW-1185">Reference proteome</keyword>
<proteinExistence type="inferred from homology"/>
<dbReference type="Pfam" id="PF01398">
    <property type="entry name" value="JAB"/>
    <property type="match status" value="1"/>
</dbReference>
<gene>
    <name evidence="5" type="ORF">INT45_005919</name>
</gene>
<protein>
    <recommendedName>
        <fullName evidence="2">COP9 signalosome complex subunit 6</fullName>
    </recommendedName>
</protein>
<evidence type="ECO:0000313" key="5">
    <source>
        <dbReference type="EMBL" id="KAG2226247.1"/>
    </source>
</evidence>
<comment type="subcellular location">
    <subcellularLocation>
        <location evidence="2">Cytoplasm</location>
    </subcellularLocation>
    <subcellularLocation>
        <location evidence="2">Nucleus</location>
    </subcellularLocation>
</comment>
<evidence type="ECO:0000256" key="3">
    <source>
        <dbReference type="SAM" id="MobiDB-lite"/>
    </source>
</evidence>
<evidence type="ECO:0000256" key="2">
    <source>
        <dbReference type="RuleBase" id="RU367006"/>
    </source>
</evidence>
<reference evidence="5 6" key="1">
    <citation type="submission" date="2020-12" db="EMBL/GenBank/DDBJ databases">
        <title>Metabolic potential, ecology and presence of endohyphal bacteria is reflected in genomic diversity of Mucoromycotina.</title>
        <authorList>
            <person name="Muszewska A."/>
            <person name="Okrasinska A."/>
            <person name="Steczkiewicz K."/>
            <person name="Drgas O."/>
            <person name="Orlowska M."/>
            <person name="Perlinska-Lenart U."/>
            <person name="Aleksandrzak-Piekarczyk T."/>
            <person name="Szatraj K."/>
            <person name="Zielenkiewicz U."/>
            <person name="Pilsyk S."/>
            <person name="Malc E."/>
            <person name="Mieczkowski P."/>
            <person name="Kruszewska J.S."/>
            <person name="Biernat P."/>
            <person name="Pawlowska J."/>
        </authorList>
    </citation>
    <scope>NUCLEOTIDE SEQUENCE [LARGE SCALE GENOMIC DNA]</scope>
    <source>
        <strain evidence="5 6">CBS 142.35</strain>
    </source>
</reference>
<comment type="similarity">
    <text evidence="1 2">Belongs to the peptidase M67A family. CSN6 subfamily.</text>
</comment>